<dbReference type="EMBL" id="JAVRQU010000017">
    <property type="protein sequence ID" value="KAK5693397.1"/>
    <property type="molecule type" value="Genomic_DNA"/>
</dbReference>
<accession>A0AAN7ZRJ0</accession>
<comment type="caution">
    <text evidence="4">The sequence shown here is derived from an EMBL/GenBank/DDBJ whole genome shotgun (WGS) entry which is preliminary data.</text>
</comment>
<dbReference type="Proteomes" id="UP001310594">
    <property type="component" value="Unassembled WGS sequence"/>
</dbReference>
<evidence type="ECO:0000313" key="4">
    <source>
        <dbReference type="EMBL" id="KAK5693397.1"/>
    </source>
</evidence>
<protein>
    <recommendedName>
        <fullName evidence="3">NmrA-like domain-containing protein</fullName>
    </recommendedName>
</protein>
<keyword evidence="1" id="KW-0521">NADP</keyword>
<dbReference type="InterPro" id="IPR036291">
    <property type="entry name" value="NAD(P)-bd_dom_sf"/>
</dbReference>
<evidence type="ECO:0000256" key="1">
    <source>
        <dbReference type="ARBA" id="ARBA00022857"/>
    </source>
</evidence>
<dbReference type="PANTHER" id="PTHR47706:SF9">
    <property type="entry name" value="NMRA-LIKE DOMAIN-CONTAINING PROTEIN-RELATED"/>
    <property type="match status" value="1"/>
</dbReference>
<dbReference type="InterPro" id="IPR051609">
    <property type="entry name" value="NmrA/Isoflavone_reductase-like"/>
</dbReference>
<gene>
    <name evidence="4" type="ORF">LTR97_009966</name>
</gene>
<dbReference type="PANTHER" id="PTHR47706">
    <property type="entry name" value="NMRA-LIKE FAMILY PROTEIN"/>
    <property type="match status" value="1"/>
</dbReference>
<dbReference type="AlphaFoldDB" id="A0AAN7ZRJ0"/>
<keyword evidence="2" id="KW-0560">Oxidoreductase</keyword>
<evidence type="ECO:0000313" key="5">
    <source>
        <dbReference type="Proteomes" id="UP001310594"/>
    </source>
</evidence>
<evidence type="ECO:0000259" key="3">
    <source>
        <dbReference type="Pfam" id="PF05368"/>
    </source>
</evidence>
<dbReference type="GO" id="GO:0016491">
    <property type="term" value="F:oxidoreductase activity"/>
    <property type="evidence" value="ECO:0007669"/>
    <property type="project" value="UniProtKB-KW"/>
</dbReference>
<reference evidence="4" key="1">
    <citation type="submission" date="2023-08" db="EMBL/GenBank/DDBJ databases">
        <title>Black Yeasts Isolated from many extreme environments.</title>
        <authorList>
            <person name="Coleine C."/>
            <person name="Stajich J.E."/>
            <person name="Selbmann L."/>
        </authorList>
    </citation>
    <scope>NUCLEOTIDE SEQUENCE</scope>
    <source>
        <strain evidence="4">CCFEE 5810</strain>
    </source>
</reference>
<dbReference type="InterPro" id="IPR008030">
    <property type="entry name" value="NmrA-like"/>
</dbReference>
<dbReference type="Gene3D" id="3.90.25.10">
    <property type="entry name" value="UDP-galactose 4-epimerase, domain 1"/>
    <property type="match status" value="1"/>
</dbReference>
<name>A0AAN7ZRJ0_9PEZI</name>
<proteinExistence type="predicted"/>
<sequence>MNSRHDLTNLRYDRTSTLSTMASQHRPITNVVVLGSTGHVGIPTVIALSNHPARFTVTAVTRDKSQASFPPNVRVVESDLSRRSLRSLFQNQDAVVSCLATSMVDQQKDIVDIAVECGIARLIPSEYGLDSTHPNAAKFVPVTKTKIENLDYIRQFEHRLSWTTLVTGSFFDRQFGDPGWFGWNMAEHQATIFDGGDVEFETTNLSQIGAAIAAILSPEHLEETANQVVFVNSFTTTQNKVVAALEKITGRKMMIEHETTAAFRERALEAHREDPTVFGPVADLVTASVYGQGGLNLYSKSAGGLWNDRLGLEEEDFLGSIEKALAVYTKSEA</sequence>
<organism evidence="4 5">
    <name type="scientific">Elasticomyces elasticus</name>
    <dbReference type="NCBI Taxonomy" id="574655"/>
    <lineage>
        <taxon>Eukaryota</taxon>
        <taxon>Fungi</taxon>
        <taxon>Dikarya</taxon>
        <taxon>Ascomycota</taxon>
        <taxon>Pezizomycotina</taxon>
        <taxon>Dothideomycetes</taxon>
        <taxon>Dothideomycetidae</taxon>
        <taxon>Mycosphaerellales</taxon>
        <taxon>Teratosphaeriaceae</taxon>
        <taxon>Elasticomyces</taxon>
    </lineage>
</organism>
<feature type="domain" description="NmrA-like" evidence="3">
    <location>
        <begin position="30"/>
        <end position="263"/>
    </location>
</feature>
<dbReference type="CDD" id="cd05259">
    <property type="entry name" value="PCBER_SDR_a"/>
    <property type="match status" value="1"/>
</dbReference>
<evidence type="ECO:0000256" key="2">
    <source>
        <dbReference type="ARBA" id="ARBA00023002"/>
    </source>
</evidence>
<dbReference type="InterPro" id="IPR045312">
    <property type="entry name" value="PCBER-like"/>
</dbReference>
<dbReference type="Gene3D" id="3.40.50.720">
    <property type="entry name" value="NAD(P)-binding Rossmann-like Domain"/>
    <property type="match status" value="1"/>
</dbReference>
<dbReference type="Pfam" id="PF05368">
    <property type="entry name" value="NmrA"/>
    <property type="match status" value="1"/>
</dbReference>
<dbReference type="SUPFAM" id="SSF51735">
    <property type="entry name" value="NAD(P)-binding Rossmann-fold domains"/>
    <property type="match status" value="1"/>
</dbReference>